<protein>
    <submittedName>
        <fullName evidence="7">1-acylglycerol-3-phosphate o-acyltransferase</fullName>
    </submittedName>
</protein>
<evidence type="ECO:0000256" key="3">
    <source>
        <dbReference type="SAM" id="MobiDB-lite"/>
    </source>
</evidence>
<proteinExistence type="predicted"/>
<dbReference type="EMBL" id="DF846472">
    <property type="protein sequence ID" value="GAT50433.1"/>
    <property type="molecule type" value="Genomic_DNA"/>
</dbReference>
<dbReference type="Proteomes" id="UP000815677">
    <property type="component" value="Unassembled WGS sequence"/>
</dbReference>
<evidence type="ECO:0000313" key="8">
    <source>
        <dbReference type="Proteomes" id="UP000815677"/>
    </source>
</evidence>
<organism evidence="7 8">
    <name type="scientific">Mycena chlorophos</name>
    <name type="common">Agaric fungus</name>
    <name type="synonym">Agaricus chlorophos</name>
    <dbReference type="NCBI Taxonomy" id="658473"/>
    <lineage>
        <taxon>Eukaryota</taxon>
        <taxon>Fungi</taxon>
        <taxon>Dikarya</taxon>
        <taxon>Basidiomycota</taxon>
        <taxon>Agaricomycotina</taxon>
        <taxon>Agaricomycetes</taxon>
        <taxon>Agaricomycetidae</taxon>
        <taxon>Agaricales</taxon>
        <taxon>Marasmiineae</taxon>
        <taxon>Mycenaceae</taxon>
        <taxon>Mycena</taxon>
    </lineage>
</organism>
<name>A0ABQ0LH70_MYCCL</name>
<keyword evidence="4" id="KW-0472">Membrane</keyword>
<accession>A0ABQ0LH70</accession>
<dbReference type="CDD" id="cd07989">
    <property type="entry name" value="LPLAT_AGPAT-like"/>
    <property type="match status" value="1"/>
</dbReference>
<dbReference type="Pfam" id="PF01553">
    <property type="entry name" value="Acyltransferase"/>
    <property type="match status" value="1"/>
</dbReference>
<sequence>MVALLSLLAYATVPLLAIQSTLSGRYYTRRVAYVVTMSICGLSGLIYAVGMVPTGSRYNLHWMVARTFFYVAGPLFGLKIEIEGEEYLRDQKDGGALPAILMANHQSMLDIFPVGRTMPKRGSILSKKSIQYSPLGPFMMLSGAVFIDRGNSASALKSLDQAVATMKSKRLSLWLFPEGTRHCEEQPTMLPFKKGGFHLAIQAGFPIVPIVFENYWRLYHKDVFDSGVIRVKVLPPVPTTGLTTADIPDLMARVREQMLTTLIDISVKVPSTTVVEQPSEKPIVSAMPDDAVIDAANAPKGATPTVAGASVPSLTSSSGTETETEDEDTVLVDRPT</sequence>
<evidence type="ECO:0000256" key="1">
    <source>
        <dbReference type="ARBA" id="ARBA00022679"/>
    </source>
</evidence>
<evidence type="ECO:0000256" key="2">
    <source>
        <dbReference type="ARBA" id="ARBA00023315"/>
    </source>
</evidence>
<feature type="region of interest" description="Disordered" evidence="3">
    <location>
        <begin position="296"/>
        <end position="336"/>
    </location>
</feature>
<keyword evidence="4" id="KW-1133">Transmembrane helix</keyword>
<dbReference type="SUPFAM" id="SSF69593">
    <property type="entry name" value="Glycerol-3-phosphate (1)-acyltransferase"/>
    <property type="match status" value="1"/>
</dbReference>
<keyword evidence="1" id="KW-0808">Transferase</keyword>
<feature type="chain" id="PRO_5045794064" evidence="5">
    <location>
        <begin position="24"/>
        <end position="336"/>
    </location>
</feature>
<dbReference type="PANTHER" id="PTHR10434:SF11">
    <property type="entry name" value="1-ACYL-SN-GLYCEROL-3-PHOSPHATE ACYLTRANSFERASE"/>
    <property type="match status" value="1"/>
</dbReference>
<evidence type="ECO:0000313" key="7">
    <source>
        <dbReference type="EMBL" id="GAT50433.1"/>
    </source>
</evidence>
<keyword evidence="5" id="KW-0732">Signal</keyword>
<feature type="signal peptide" evidence="5">
    <location>
        <begin position="1"/>
        <end position="23"/>
    </location>
</feature>
<evidence type="ECO:0000256" key="5">
    <source>
        <dbReference type="SAM" id="SignalP"/>
    </source>
</evidence>
<keyword evidence="2" id="KW-0012">Acyltransferase</keyword>
<feature type="domain" description="Phospholipid/glycerol acyltransferase" evidence="6">
    <location>
        <begin position="99"/>
        <end position="215"/>
    </location>
</feature>
<evidence type="ECO:0000256" key="4">
    <source>
        <dbReference type="SAM" id="Phobius"/>
    </source>
</evidence>
<dbReference type="SMART" id="SM00563">
    <property type="entry name" value="PlsC"/>
    <property type="match status" value="1"/>
</dbReference>
<dbReference type="PANTHER" id="PTHR10434">
    <property type="entry name" value="1-ACYL-SN-GLYCEROL-3-PHOSPHATE ACYLTRANSFERASE"/>
    <property type="match status" value="1"/>
</dbReference>
<dbReference type="InterPro" id="IPR002123">
    <property type="entry name" value="Plipid/glycerol_acylTrfase"/>
</dbReference>
<evidence type="ECO:0000259" key="6">
    <source>
        <dbReference type="SMART" id="SM00563"/>
    </source>
</evidence>
<gene>
    <name evidence="7" type="ORF">MCHLO_07675</name>
</gene>
<feature type="transmembrane region" description="Helical" evidence="4">
    <location>
        <begin position="33"/>
        <end position="53"/>
    </location>
</feature>
<reference evidence="7" key="1">
    <citation type="submission" date="2014-09" db="EMBL/GenBank/DDBJ databases">
        <title>Genome sequence of the luminous mushroom Mycena chlorophos for searching fungal bioluminescence genes.</title>
        <authorList>
            <person name="Tanaka Y."/>
            <person name="Kasuga D."/>
            <person name="Oba Y."/>
            <person name="Hase S."/>
            <person name="Sato K."/>
            <person name="Oba Y."/>
            <person name="Sakakibara Y."/>
        </authorList>
    </citation>
    <scope>NUCLEOTIDE SEQUENCE</scope>
</reference>
<keyword evidence="4" id="KW-0812">Transmembrane</keyword>
<keyword evidence="8" id="KW-1185">Reference proteome</keyword>